<gene>
    <name evidence="2" type="ORF">EXIGLDRAFT_832088</name>
</gene>
<dbReference type="EMBL" id="KV425916">
    <property type="protein sequence ID" value="KZV98703.1"/>
    <property type="molecule type" value="Genomic_DNA"/>
</dbReference>
<protein>
    <submittedName>
        <fullName evidence="2">Uncharacterized protein</fullName>
    </submittedName>
</protein>
<dbReference type="InParanoid" id="A0A165M347"/>
<accession>A0A165M347</accession>
<reference evidence="2 3" key="1">
    <citation type="journal article" date="2016" name="Mol. Biol. Evol.">
        <title>Comparative Genomics of Early-Diverging Mushroom-Forming Fungi Provides Insights into the Origins of Lignocellulose Decay Capabilities.</title>
        <authorList>
            <person name="Nagy L.G."/>
            <person name="Riley R."/>
            <person name="Tritt A."/>
            <person name="Adam C."/>
            <person name="Daum C."/>
            <person name="Floudas D."/>
            <person name="Sun H."/>
            <person name="Yadav J.S."/>
            <person name="Pangilinan J."/>
            <person name="Larsson K.H."/>
            <person name="Matsuura K."/>
            <person name="Barry K."/>
            <person name="Labutti K."/>
            <person name="Kuo R."/>
            <person name="Ohm R.A."/>
            <person name="Bhattacharya S.S."/>
            <person name="Shirouzu T."/>
            <person name="Yoshinaga Y."/>
            <person name="Martin F.M."/>
            <person name="Grigoriev I.V."/>
            <person name="Hibbett D.S."/>
        </authorList>
    </citation>
    <scope>NUCLEOTIDE SEQUENCE [LARGE SCALE GENOMIC DNA]</scope>
    <source>
        <strain evidence="2 3">HHB12029</strain>
    </source>
</reference>
<feature type="compositionally biased region" description="Acidic residues" evidence="1">
    <location>
        <begin position="402"/>
        <end position="411"/>
    </location>
</feature>
<dbReference type="AlphaFoldDB" id="A0A165M347"/>
<evidence type="ECO:0000313" key="2">
    <source>
        <dbReference type="EMBL" id="KZV98703.1"/>
    </source>
</evidence>
<proteinExistence type="predicted"/>
<name>A0A165M347_EXIGL</name>
<dbReference type="Proteomes" id="UP000077266">
    <property type="component" value="Unassembled WGS sequence"/>
</dbReference>
<organism evidence="2 3">
    <name type="scientific">Exidia glandulosa HHB12029</name>
    <dbReference type="NCBI Taxonomy" id="1314781"/>
    <lineage>
        <taxon>Eukaryota</taxon>
        <taxon>Fungi</taxon>
        <taxon>Dikarya</taxon>
        <taxon>Basidiomycota</taxon>
        <taxon>Agaricomycotina</taxon>
        <taxon>Agaricomycetes</taxon>
        <taxon>Auriculariales</taxon>
        <taxon>Exidiaceae</taxon>
        <taxon>Exidia</taxon>
    </lineage>
</organism>
<feature type="region of interest" description="Disordered" evidence="1">
    <location>
        <begin position="384"/>
        <end position="411"/>
    </location>
</feature>
<sequence>MDAVHSAAMRLPFEMRHKIALHCDRNTLARLSRIHSAWMPVSEAALYETMSTRIDLHKPCTIDLIDILAHQPHKAALVRSCFITFSGDINMRFASARTSLWLLPASPSAAEVLSLYCDALVRMINLTALRVPMLTGHRTFYGAVVQVIRSGTFSLKSLLISDEATGAFALDQALVPHAGTLRSLGFIHSHNNSVLGDCLARLKHFANRYSTFALSNDVDSAVHSRVYLYPILDASSPMWDTDLYMQNIQQALWNRDDAKGLEIVVTCLEHLHSAVPRVLRHLAASFPKITSLSVQLAVTPSKDGNRRAPDADSLSAWIAIIAALAPFEGSLTTLRLNAVLREGQSAGATWGQNFNEDEERELLRHIATRCRSVHFVTLPTADEYGSYPDSDAEDGWAWSRENDDEWDDDNDFDLYDGFVSD</sequence>
<keyword evidence="3" id="KW-1185">Reference proteome</keyword>
<evidence type="ECO:0000256" key="1">
    <source>
        <dbReference type="SAM" id="MobiDB-lite"/>
    </source>
</evidence>
<evidence type="ECO:0000313" key="3">
    <source>
        <dbReference type="Proteomes" id="UP000077266"/>
    </source>
</evidence>